<evidence type="ECO:0000256" key="12">
    <source>
        <dbReference type="RuleBase" id="RU003357"/>
    </source>
</evidence>
<evidence type="ECO:0000256" key="7">
    <source>
        <dbReference type="ARBA" id="ARBA00023077"/>
    </source>
</evidence>
<evidence type="ECO:0000256" key="2">
    <source>
        <dbReference type="ARBA" id="ARBA00009810"/>
    </source>
</evidence>
<gene>
    <name evidence="16" type="ORF">R1T40_19735</name>
</gene>
<comment type="subcellular location">
    <subcellularLocation>
        <location evidence="1 10">Cell outer membrane</location>
        <topology evidence="1 10">Multi-pass membrane protein</topology>
    </subcellularLocation>
</comment>
<keyword evidence="3 10" id="KW-0813">Transport</keyword>
<dbReference type="Proteomes" id="UP001302666">
    <property type="component" value="Chromosome"/>
</dbReference>
<evidence type="ECO:0000313" key="16">
    <source>
        <dbReference type="EMBL" id="WOI33125.1"/>
    </source>
</evidence>
<dbReference type="Pfam" id="PF00593">
    <property type="entry name" value="TonB_dep_Rec_b-barrel"/>
    <property type="match status" value="1"/>
</dbReference>
<evidence type="ECO:0000313" key="17">
    <source>
        <dbReference type="Proteomes" id="UP001302666"/>
    </source>
</evidence>
<feature type="domain" description="TonB-dependent receptor plug" evidence="15">
    <location>
        <begin position="52"/>
        <end position="165"/>
    </location>
</feature>
<dbReference type="InterPro" id="IPR036942">
    <property type="entry name" value="Beta-barrel_TonB_sf"/>
</dbReference>
<dbReference type="InterPro" id="IPR012910">
    <property type="entry name" value="Plug_dom"/>
</dbReference>
<feature type="signal peptide" evidence="13">
    <location>
        <begin position="1"/>
        <end position="27"/>
    </location>
</feature>
<keyword evidence="9 10" id="KW-0998">Cell outer membrane</keyword>
<evidence type="ECO:0000259" key="14">
    <source>
        <dbReference type="Pfam" id="PF00593"/>
    </source>
</evidence>
<sequence length="663" mass="71647">MKINKMRRALLCSASGMALAVTATVSAAQDPDDGDGFLGLLVLGNNKRDVQTDTATPETVINAAEIQDRQAGSVAELIDSVPGVTLVNAGTPTGAGINIRGYGADGTYGSNQKVQIQLDGATMGSEELYRIGTQLYTDPALFREVSVIRGTVGSYEYGSGVIGGVVNLETIDAADLTEGEIGLSGRQTFEYYGNANTRVSSTILGWQPTENLEFLLNYTYREQGNYTDGDGNEVANTGYELPSYLVKGRYSFGDNANQSLTFSHSQTTSDEKDVPYDAFASIPFGNVDRYTETTTTSLQYAYNPLGNDLVDLTATLSYADQYIEQDEVGSTGSALLNADHRYETTKLTVKNTSLFNAFGAEHNLRAGGEIIRKERLDASSAPGGTDKRFALFAIDEIDFGNGFSLTPAMRYETQDIRSSSDGSYVTAGESFDNSELMGGISARYAFDSGFAVFGSVAYTAGLPILDDFDYATYATYMTQSEKAVTYELGASYDKVGVFSGDDTLRAKVNLWQTRLWDYTSGTDYASVDRVNTEGVEIEASYSHGSGAYVDMNANMSSGEWSYVDGTTADYTRMPANSLGLTVGKKFNDTLDLSWEAVLTKDIRSTPGYAVHNLRATYAIDTGFLKEAELRLGVENIFDKQYTPHLATRAASGRNIKLSLAAAF</sequence>
<keyword evidence="6 13" id="KW-0732">Signal</keyword>
<evidence type="ECO:0000256" key="5">
    <source>
        <dbReference type="ARBA" id="ARBA00022692"/>
    </source>
</evidence>
<dbReference type="PANTHER" id="PTHR30069:SF41">
    <property type="entry name" value="HEME_HEMOPEXIN UTILIZATION PROTEIN C"/>
    <property type="match status" value="1"/>
</dbReference>
<dbReference type="Pfam" id="PF07715">
    <property type="entry name" value="Plug"/>
    <property type="match status" value="1"/>
</dbReference>
<dbReference type="InterPro" id="IPR039426">
    <property type="entry name" value="TonB-dep_rcpt-like"/>
</dbReference>
<evidence type="ECO:0000256" key="10">
    <source>
        <dbReference type="PROSITE-ProRule" id="PRU01360"/>
    </source>
</evidence>
<dbReference type="PANTHER" id="PTHR30069">
    <property type="entry name" value="TONB-DEPENDENT OUTER MEMBRANE RECEPTOR"/>
    <property type="match status" value="1"/>
</dbReference>
<evidence type="ECO:0000256" key="13">
    <source>
        <dbReference type="SAM" id="SignalP"/>
    </source>
</evidence>
<dbReference type="RefSeq" id="WP_317385344.1">
    <property type="nucleotide sequence ID" value="NZ_CP136704.1"/>
</dbReference>
<evidence type="ECO:0000256" key="1">
    <source>
        <dbReference type="ARBA" id="ARBA00004571"/>
    </source>
</evidence>
<dbReference type="InterPro" id="IPR037066">
    <property type="entry name" value="Plug_dom_sf"/>
</dbReference>
<dbReference type="InterPro" id="IPR000531">
    <property type="entry name" value="Beta-barrel_TonB"/>
</dbReference>
<keyword evidence="16" id="KW-0675">Receptor</keyword>
<accession>A0ABZ0HGJ0</accession>
<feature type="short sequence motif" description="TonB C-terminal box" evidence="11">
    <location>
        <begin position="646"/>
        <end position="663"/>
    </location>
</feature>
<evidence type="ECO:0000256" key="3">
    <source>
        <dbReference type="ARBA" id="ARBA00022448"/>
    </source>
</evidence>
<dbReference type="PROSITE" id="PS52016">
    <property type="entry name" value="TONB_DEPENDENT_REC_3"/>
    <property type="match status" value="1"/>
</dbReference>
<dbReference type="EMBL" id="CP136704">
    <property type="protein sequence ID" value="WOI33125.1"/>
    <property type="molecule type" value="Genomic_DNA"/>
</dbReference>
<evidence type="ECO:0000259" key="15">
    <source>
        <dbReference type="Pfam" id="PF07715"/>
    </source>
</evidence>
<keyword evidence="7 12" id="KW-0798">TonB box</keyword>
<organism evidence="16 17">
    <name type="scientific">Tritonibacter scottomollicae</name>
    <name type="common">Epibacterium scottomollicae</name>
    <dbReference type="NCBI Taxonomy" id="483013"/>
    <lineage>
        <taxon>Bacteria</taxon>
        <taxon>Pseudomonadati</taxon>
        <taxon>Pseudomonadota</taxon>
        <taxon>Alphaproteobacteria</taxon>
        <taxon>Rhodobacterales</taxon>
        <taxon>Paracoccaceae</taxon>
        <taxon>Tritonibacter</taxon>
    </lineage>
</organism>
<evidence type="ECO:0000256" key="8">
    <source>
        <dbReference type="ARBA" id="ARBA00023136"/>
    </source>
</evidence>
<name>A0ABZ0HGJ0_TRISK</name>
<dbReference type="PROSITE" id="PS01156">
    <property type="entry name" value="TONB_DEPENDENT_REC_2"/>
    <property type="match status" value="1"/>
</dbReference>
<evidence type="ECO:0000256" key="11">
    <source>
        <dbReference type="PROSITE-ProRule" id="PRU10144"/>
    </source>
</evidence>
<dbReference type="Gene3D" id="2.170.130.10">
    <property type="entry name" value="TonB-dependent receptor, plug domain"/>
    <property type="match status" value="1"/>
</dbReference>
<evidence type="ECO:0000256" key="6">
    <source>
        <dbReference type="ARBA" id="ARBA00022729"/>
    </source>
</evidence>
<dbReference type="Gene3D" id="2.40.170.20">
    <property type="entry name" value="TonB-dependent receptor, beta-barrel domain"/>
    <property type="match status" value="1"/>
</dbReference>
<keyword evidence="17" id="KW-1185">Reference proteome</keyword>
<evidence type="ECO:0000256" key="9">
    <source>
        <dbReference type="ARBA" id="ARBA00023237"/>
    </source>
</evidence>
<dbReference type="SUPFAM" id="SSF56935">
    <property type="entry name" value="Porins"/>
    <property type="match status" value="1"/>
</dbReference>
<dbReference type="InterPro" id="IPR010917">
    <property type="entry name" value="TonB_rcpt_CS"/>
</dbReference>
<feature type="domain" description="TonB-dependent receptor-like beta-barrel" evidence="14">
    <location>
        <begin position="253"/>
        <end position="636"/>
    </location>
</feature>
<dbReference type="CDD" id="cd01347">
    <property type="entry name" value="ligand_gated_channel"/>
    <property type="match status" value="1"/>
</dbReference>
<protein>
    <submittedName>
        <fullName evidence="16">TonB-dependent receptor plug domain-containing protein</fullName>
    </submittedName>
</protein>
<keyword evidence="4 10" id="KW-1134">Transmembrane beta strand</keyword>
<comment type="similarity">
    <text evidence="2 10 12">Belongs to the TonB-dependent receptor family.</text>
</comment>
<keyword evidence="8 10" id="KW-0472">Membrane</keyword>
<evidence type="ECO:0000256" key="4">
    <source>
        <dbReference type="ARBA" id="ARBA00022452"/>
    </source>
</evidence>
<proteinExistence type="inferred from homology"/>
<keyword evidence="5 10" id="KW-0812">Transmembrane</keyword>
<feature type="chain" id="PRO_5047156411" evidence="13">
    <location>
        <begin position="28"/>
        <end position="663"/>
    </location>
</feature>
<reference evidence="16 17" key="1">
    <citation type="submission" date="2023-10" db="EMBL/GenBank/DDBJ databases">
        <title>Eight complete genome sequences of bacteria isolated from laboratory stock of Giant Kelp gametophytes.</title>
        <authorList>
            <person name="Tolentino B."/>
            <person name="Nuzhdin S."/>
        </authorList>
    </citation>
    <scope>NUCLEOTIDE SEQUENCE [LARGE SCALE GENOMIC DNA]</scope>
    <source>
        <strain evidence="16 17">LC.270.F.C4</strain>
    </source>
</reference>